<proteinExistence type="predicted"/>
<organism evidence="2 3">
    <name type="scientific">Setomelanomma holmii</name>
    <dbReference type="NCBI Taxonomy" id="210430"/>
    <lineage>
        <taxon>Eukaryota</taxon>
        <taxon>Fungi</taxon>
        <taxon>Dikarya</taxon>
        <taxon>Ascomycota</taxon>
        <taxon>Pezizomycotina</taxon>
        <taxon>Dothideomycetes</taxon>
        <taxon>Pleosporomycetidae</taxon>
        <taxon>Pleosporales</taxon>
        <taxon>Pleosporineae</taxon>
        <taxon>Phaeosphaeriaceae</taxon>
        <taxon>Setomelanomma</taxon>
    </lineage>
</organism>
<comment type="caution">
    <text evidence="2">The sequence shown here is derived from an EMBL/GenBank/DDBJ whole genome shotgun (WGS) entry which is preliminary data.</text>
</comment>
<evidence type="ECO:0000256" key="1">
    <source>
        <dbReference type="SAM" id="MobiDB-lite"/>
    </source>
</evidence>
<dbReference type="Proteomes" id="UP000799777">
    <property type="component" value="Unassembled WGS sequence"/>
</dbReference>
<reference evidence="2" key="1">
    <citation type="journal article" date="2020" name="Stud. Mycol.">
        <title>101 Dothideomycetes genomes: a test case for predicting lifestyles and emergence of pathogens.</title>
        <authorList>
            <person name="Haridas S."/>
            <person name="Albert R."/>
            <person name="Binder M."/>
            <person name="Bloem J."/>
            <person name="Labutti K."/>
            <person name="Salamov A."/>
            <person name="Andreopoulos B."/>
            <person name="Baker S."/>
            <person name="Barry K."/>
            <person name="Bills G."/>
            <person name="Bluhm B."/>
            <person name="Cannon C."/>
            <person name="Castanera R."/>
            <person name="Culley D."/>
            <person name="Daum C."/>
            <person name="Ezra D."/>
            <person name="Gonzalez J."/>
            <person name="Henrissat B."/>
            <person name="Kuo A."/>
            <person name="Liang C."/>
            <person name="Lipzen A."/>
            <person name="Lutzoni F."/>
            <person name="Magnuson J."/>
            <person name="Mondo S."/>
            <person name="Nolan M."/>
            <person name="Ohm R."/>
            <person name="Pangilinan J."/>
            <person name="Park H.-J."/>
            <person name="Ramirez L."/>
            <person name="Alfaro M."/>
            <person name="Sun H."/>
            <person name="Tritt A."/>
            <person name="Yoshinaga Y."/>
            <person name="Zwiers L.-H."/>
            <person name="Turgeon B."/>
            <person name="Goodwin S."/>
            <person name="Spatafora J."/>
            <person name="Crous P."/>
            <person name="Grigoriev I."/>
        </authorList>
    </citation>
    <scope>NUCLEOTIDE SEQUENCE</scope>
    <source>
        <strain evidence="2">CBS 110217</strain>
    </source>
</reference>
<accession>A0A9P4GZH7</accession>
<gene>
    <name evidence="2" type="ORF">EK21DRAFT_117903</name>
</gene>
<keyword evidence="3" id="KW-1185">Reference proteome</keyword>
<evidence type="ECO:0000313" key="2">
    <source>
        <dbReference type="EMBL" id="KAF2024307.1"/>
    </source>
</evidence>
<dbReference type="EMBL" id="ML978300">
    <property type="protein sequence ID" value="KAF2024307.1"/>
    <property type="molecule type" value="Genomic_DNA"/>
</dbReference>
<feature type="region of interest" description="Disordered" evidence="1">
    <location>
        <begin position="30"/>
        <end position="70"/>
    </location>
</feature>
<evidence type="ECO:0000313" key="3">
    <source>
        <dbReference type="Proteomes" id="UP000799777"/>
    </source>
</evidence>
<dbReference type="AlphaFoldDB" id="A0A9P4GZH7"/>
<name>A0A9P4GZH7_9PLEO</name>
<protein>
    <submittedName>
        <fullName evidence="2">Uncharacterized protein</fullName>
    </submittedName>
</protein>
<sequence length="270" mass="30508">MQNEDWKVFLEQAVMKVMTEKFDSLMDKVVQSKRGRTSPDVEPQDISEGHSRSSSPVPKRAKLNDSNGQTVTPATMISATLQSKTISRTTPTQDHKPLNYDTMSHPSLGSTLRIFHEATQWEASRESNITPASFGIKPWYGGSELEPNDVVRRRPFGAICKHLKAAALLRRDRFKLNNSHKDGKYRCLFALVSNEPSQWPKEDKDGQYTCKACFYRHKPCIVVTDGDMSVLPLPPGQRKNVDAKHRDSCIFPDALKMPRSCIFRKAEEAA</sequence>